<dbReference type="AlphaFoldDB" id="A0A8R2LVL8"/>
<keyword evidence="3" id="KW-0862">Zinc</keyword>
<proteinExistence type="predicted"/>
<reference evidence="5" key="2">
    <citation type="submission" date="2022-06" db="UniProtKB">
        <authorList>
            <consortium name="EnsemblMetazoa"/>
        </authorList>
    </citation>
    <scope>IDENTIFICATION</scope>
    <source>
        <strain evidence="5">p50T (Dazao)</strain>
    </source>
</reference>
<keyword evidence="6" id="KW-1185">Reference proteome</keyword>
<reference evidence="6" key="1">
    <citation type="journal article" date="2008" name="Insect Biochem. Mol. Biol.">
        <title>The genome of a lepidopteran model insect, the silkworm Bombyx mori.</title>
        <authorList>
            <consortium name="International Silkworm Genome Consortium"/>
        </authorList>
    </citation>
    <scope>NUCLEOTIDE SEQUENCE [LARGE SCALE GENOMIC DNA]</scope>
    <source>
        <strain evidence="6">p50T</strain>
    </source>
</reference>
<name>A0A8R2LVL8_BOMMO</name>
<dbReference type="GO" id="GO:0003677">
    <property type="term" value="F:DNA binding"/>
    <property type="evidence" value="ECO:0007669"/>
    <property type="project" value="InterPro"/>
</dbReference>
<dbReference type="EnsemblMetazoa" id="XM_038011579.1">
    <property type="protein sequence ID" value="XP_037867507.1"/>
    <property type="gene ID" value="LOC105842253"/>
</dbReference>
<dbReference type="GO" id="GO:0008270">
    <property type="term" value="F:zinc ion binding"/>
    <property type="evidence" value="ECO:0007669"/>
    <property type="project" value="UniProtKB-KW"/>
</dbReference>
<feature type="domain" description="BED-type" evidence="4">
    <location>
        <begin position="58"/>
        <end position="97"/>
    </location>
</feature>
<organism evidence="5 6">
    <name type="scientific">Bombyx mori</name>
    <name type="common">Silk moth</name>
    <dbReference type="NCBI Taxonomy" id="7091"/>
    <lineage>
        <taxon>Eukaryota</taxon>
        <taxon>Metazoa</taxon>
        <taxon>Ecdysozoa</taxon>
        <taxon>Arthropoda</taxon>
        <taxon>Hexapoda</taxon>
        <taxon>Insecta</taxon>
        <taxon>Pterygota</taxon>
        <taxon>Neoptera</taxon>
        <taxon>Endopterygota</taxon>
        <taxon>Lepidoptera</taxon>
        <taxon>Glossata</taxon>
        <taxon>Ditrysia</taxon>
        <taxon>Bombycoidea</taxon>
        <taxon>Bombycidae</taxon>
        <taxon>Bombycinae</taxon>
        <taxon>Bombyx</taxon>
    </lineage>
</organism>
<evidence type="ECO:0000313" key="5">
    <source>
        <dbReference type="EnsemblMetazoa" id="XP_037867507.1"/>
    </source>
</evidence>
<keyword evidence="1" id="KW-0479">Metal-binding</keyword>
<sequence length="153" mass="17750">MYRCKFCSVMMKSNQARHLRAKHPKAFKQWKESSKSFGETKYSKVVPSHQSARRGWIKDYLKKISEGKYECKICSTILRMPHGIYANMKRHLKMKHPLIYEEEMKVNGEQSTATDVVEYVVEYVDDDATSIDSDEILSAIRGEVKEKQANAPI</sequence>
<accession>A0A8R2LVL8</accession>
<evidence type="ECO:0000259" key="4">
    <source>
        <dbReference type="Pfam" id="PF02892"/>
    </source>
</evidence>
<dbReference type="Pfam" id="PF02892">
    <property type="entry name" value="zf-BED"/>
    <property type="match status" value="1"/>
</dbReference>
<dbReference type="Proteomes" id="UP000005204">
    <property type="component" value="Unassembled WGS sequence"/>
</dbReference>
<keyword evidence="2" id="KW-0863">Zinc-finger</keyword>
<dbReference type="InterPro" id="IPR003656">
    <property type="entry name" value="Znf_BED"/>
</dbReference>
<evidence type="ECO:0000256" key="1">
    <source>
        <dbReference type="ARBA" id="ARBA00022723"/>
    </source>
</evidence>
<evidence type="ECO:0000313" key="6">
    <source>
        <dbReference type="Proteomes" id="UP000005204"/>
    </source>
</evidence>
<evidence type="ECO:0000256" key="3">
    <source>
        <dbReference type="ARBA" id="ARBA00022833"/>
    </source>
</evidence>
<protein>
    <recommendedName>
        <fullName evidence="4">BED-type domain-containing protein</fullName>
    </recommendedName>
</protein>
<evidence type="ECO:0000256" key="2">
    <source>
        <dbReference type="ARBA" id="ARBA00022771"/>
    </source>
</evidence>